<dbReference type="PANTHER" id="PTHR36181:SF3">
    <property type="entry name" value="INTRON-ENCODED DNA ENDONUCLEASE AI5 BETA"/>
    <property type="match status" value="1"/>
</dbReference>
<keyword evidence="1" id="KW-1133">Transmembrane helix</keyword>
<dbReference type="Pfam" id="PF00961">
    <property type="entry name" value="LAGLIDADG_1"/>
    <property type="match status" value="2"/>
</dbReference>
<dbReference type="RefSeq" id="YP_009543488.1">
    <property type="nucleotide sequence ID" value="NC_040008.1"/>
</dbReference>
<feature type="domain" description="Homing endonuclease LAGLIDADG" evidence="2">
    <location>
        <begin position="152"/>
        <end position="256"/>
    </location>
</feature>
<dbReference type="GO" id="GO:0005739">
    <property type="term" value="C:mitochondrion"/>
    <property type="evidence" value="ECO:0007669"/>
    <property type="project" value="UniProtKB-ARBA"/>
</dbReference>
<protein>
    <submittedName>
        <fullName evidence="3">LAGLIDADG endonuclease</fullName>
    </submittedName>
</protein>
<evidence type="ECO:0000313" key="3">
    <source>
        <dbReference type="EMBL" id="AYU74378.1"/>
    </source>
</evidence>
<keyword evidence="3" id="KW-0255">Endonuclease</keyword>
<dbReference type="SUPFAM" id="SSF55608">
    <property type="entry name" value="Homing endonucleases"/>
    <property type="match status" value="2"/>
</dbReference>
<organism evidence="3">
    <name type="scientific">Coniothyrium glycines</name>
    <dbReference type="NCBI Taxonomy" id="1077358"/>
    <lineage>
        <taxon>Eukaryota</taxon>
        <taxon>Fungi</taxon>
        <taxon>Dikarya</taxon>
        <taxon>Ascomycota</taxon>
        <taxon>Pezizomycotina</taxon>
        <taxon>Dothideomycetes</taxon>
        <taxon>Pleosporomycetidae</taxon>
        <taxon>Pleosporales</taxon>
        <taxon>Pleosporineae</taxon>
        <taxon>Coniothyriaceae</taxon>
        <taxon>Coniothyrium</taxon>
    </lineage>
</organism>
<dbReference type="InterPro" id="IPR004860">
    <property type="entry name" value="LAGLIDADG_dom"/>
</dbReference>
<dbReference type="AlphaFoldDB" id="A0A3G4S6W9"/>
<dbReference type="EMBL" id="MH337273">
    <property type="protein sequence ID" value="AYU74378.1"/>
    <property type="molecule type" value="Genomic_DNA"/>
</dbReference>
<dbReference type="PANTHER" id="PTHR36181">
    <property type="entry name" value="INTRON-ENCODED ENDONUCLEASE AI3-RELATED"/>
    <property type="match status" value="1"/>
</dbReference>
<reference evidence="3" key="1">
    <citation type="submission" date="2018-05" db="EMBL/GenBank/DDBJ databases">
        <title>Annotation and analysis of the mitochondrial genome of Coniothyrium glycines, causalagent of red leaf blotch of soybean, reveals an abundance of homing endonucleases.</title>
        <authorList>
            <person name="Frederick R.D."/>
            <person name="Stone C.L."/>
            <person name="Tooley P.W."/>
            <person name="Luster D.G."/>
            <person name="Campos B."/>
            <person name="Winegar R.A."/>
            <person name="Melcher U."/>
            <person name="Fletcher J."/>
            <person name="Blagden T."/>
        </authorList>
    </citation>
    <scope>NUCLEOTIDE SEQUENCE</scope>
    <source>
        <strain evidence="3">PG-21</strain>
    </source>
</reference>
<proteinExistence type="predicted"/>
<dbReference type="InterPro" id="IPR027434">
    <property type="entry name" value="Homing_endonucl"/>
</dbReference>
<feature type="domain" description="Homing endonuclease LAGLIDADG" evidence="2">
    <location>
        <begin position="9"/>
        <end position="104"/>
    </location>
</feature>
<keyword evidence="1" id="KW-0472">Membrane</keyword>
<keyword evidence="1" id="KW-0812">Transmembrane</keyword>
<keyword evidence="3" id="KW-0378">Hydrolase</keyword>
<sequence>MKLTPWWVTGITDSEGNFSINYSKPTNKVTFNFKITQKDHSLVILTDLQAYFGIGNINIDNKLFNTYKFSVNKIDHLINIIIPHFDKYPLKGSKQLDFLDWKKAILDYAENKSIKTVLTIKEKMNRNRSFEDRWNYLNLIEIDLKPEWIQAFVNGEGCFQCGIGTHKNRDKDLLNITHTLEIAQNTHDIKLLVAIKDYFNKGYLKPKFDVSSLKEAKGVRSVSRFVTYANDAIISFFDKYPMYTRKQLDFVDWKKLVELKKNSSHKTEEGLMVMKDIKKGMNAGRLYNNNLFTKKDIMKIIKNPFCSSDKKHYSTIRRLFIKPFTSTRGKYYKERKFSLKNIAGITFLITAMITHILYISILLGGVNLEELYNDTELDNYYVEPYIDQLELERECFLVNNNCVKEDLCDYCTYEDTNGMLYEGDKEYIMLEVCYDPFKNLYTQPDYSNLNASAFEGNSNLSYSIEHLGDHRLIIFNNAIFGPEFMQAIKDIAEDIQITEVNGNSVTNLTIDSNVANLYFTTDNLITGSSLDSNLTEVRLAAELQYENEIRQIRTAPVFSSPEFSEFLGQTFSSGSISIIEVSPSNSPVDYIDLEERHRMRMNWRDRIQILFSNKNPGMEPLPMWSEVPPRPSEPWALEQWERDNHMRTYWAERLNGGYIQTNIVIRDSA</sequence>
<feature type="transmembrane region" description="Helical" evidence="1">
    <location>
        <begin position="342"/>
        <end position="363"/>
    </location>
</feature>
<dbReference type="GO" id="GO:0004519">
    <property type="term" value="F:endonuclease activity"/>
    <property type="evidence" value="ECO:0007669"/>
    <property type="project" value="UniProtKB-KW"/>
</dbReference>
<geneLocation type="mitochondrion" evidence="3"/>
<dbReference type="Gene3D" id="3.10.28.10">
    <property type="entry name" value="Homing endonucleases"/>
    <property type="match status" value="2"/>
</dbReference>
<dbReference type="GeneID" id="38466423"/>
<keyword evidence="3" id="KW-0540">Nuclease</keyword>
<name>A0A3G4S6W9_9PLEO</name>
<evidence type="ECO:0000256" key="1">
    <source>
        <dbReference type="SAM" id="Phobius"/>
    </source>
</evidence>
<accession>A0A3G4S6W9</accession>
<keyword evidence="3" id="KW-0496">Mitochondrion</keyword>
<evidence type="ECO:0000259" key="2">
    <source>
        <dbReference type="Pfam" id="PF00961"/>
    </source>
</evidence>
<dbReference type="InterPro" id="IPR051289">
    <property type="entry name" value="LAGLIDADG_Endonuclease"/>
</dbReference>